<dbReference type="RefSeq" id="WP_201564291.1">
    <property type="nucleotide sequence ID" value="NZ_CAJGZK010000022.1"/>
</dbReference>
<sequence length="80" mass="9352">MINTDDTLRCTQGNDFYTEGKIYKVGRIVNNKYFQILTDNNTDHWYATLDDKGIYVSFDSAVVETERAYFEKIDNSSTDY</sequence>
<dbReference type="Proteomes" id="UP001596264">
    <property type="component" value="Unassembled WGS sequence"/>
</dbReference>
<name>A0ABW1WBM4_9GAMM</name>
<accession>A0ABW1WBM4</accession>
<reference evidence="2" key="1">
    <citation type="journal article" date="2019" name="Int. J. Syst. Evol. Microbiol.">
        <title>The Global Catalogue of Microorganisms (GCM) 10K type strain sequencing project: providing services to taxonomists for standard genome sequencing and annotation.</title>
        <authorList>
            <consortium name="The Broad Institute Genomics Platform"/>
            <consortium name="The Broad Institute Genome Sequencing Center for Infectious Disease"/>
            <person name="Wu L."/>
            <person name="Ma J."/>
        </authorList>
    </citation>
    <scope>NUCLEOTIDE SEQUENCE [LARGE SCALE GENOMIC DNA]</scope>
    <source>
        <strain evidence="2">CCM 2050</strain>
    </source>
</reference>
<organism evidence="1 2">
    <name type="scientific">Psychrobacter glacincola</name>
    <dbReference type="NCBI Taxonomy" id="56810"/>
    <lineage>
        <taxon>Bacteria</taxon>
        <taxon>Pseudomonadati</taxon>
        <taxon>Pseudomonadota</taxon>
        <taxon>Gammaproteobacteria</taxon>
        <taxon>Moraxellales</taxon>
        <taxon>Moraxellaceae</taxon>
        <taxon>Psychrobacter</taxon>
    </lineage>
</organism>
<keyword evidence="2" id="KW-1185">Reference proteome</keyword>
<evidence type="ECO:0000313" key="2">
    <source>
        <dbReference type="Proteomes" id="UP001596264"/>
    </source>
</evidence>
<comment type="caution">
    <text evidence="1">The sequence shown here is derived from an EMBL/GenBank/DDBJ whole genome shotgun (WGS) entry which is preliminary data.</text>
</comment>
<gene>
    <name evidence="1" type="ORF">ACFP58_13450</name>
</gene>
<proteinExistence type="predicted"/>
<evidence type="ECO:0000313" key="1">
    <source>
        <dbReference type="EMBL" id="MFC6382450.1"/>
    </source>
</evidence>
<dbReference type="EMBL" id="JBHSTZ010000067">
    <property type="protein sequence ID" value="MFC6382450.1"/>
    <property type="molecule type" value="Genomic_DNA"/>
</dbReference>
<protein>
    <submittedName>
        <fullName evidence="1">Uncharacterized protein</fullName>
    </submittedName>
</protein>